<organism evidence="7 8">
    <name type="scientific">Salipaludibacillus keqinensis</name>
    <dbReference type="NCBI Taxonomy" id="2045207"/>
    <lineage>
        <taxon>Bacteria</taxon>
        <taxon>Bacillati</taxon>
        <taxon>Bacillota</taxon>
        <taxon>Bacilli</taxon>
        <taxon>Bacillales</taxon>
        <taxon>Bacillaceae</taxon>
    </lineage>
</organism>
<dbReference type="Proteomes" id="UP000248214">
    <property type="component" value="Unassembled WGS sequence"/>
</dbReference>
<accession>A0A323TGS0</accession>
<dbReference type="InterPro" id="IPR036365">
    <property type="entry name" value="PGBD-like_sf"/>
</dbReference>
<dbReference type="EMBL" id="PDOD01000001">
    <property type="protein sequence ID" value="PYZ94051.1"/>
    <property type="molecule type" value="Genomic_DNA"/>
</dbReference>
<sequence>MKTNKSNRSLQRFGVSAIVAGAILFSGSQVGAAEKDKEFGEKLLYNGKTDQHVVELKELLEENDFLSQEAGEWSQEYDQATTDAVTEFQEEYDLLVDGLAGIQTVGALTGLERGDESELVLALQEDLAELGYYNYDLDSKFGPITEEALINFQNDESVEDEEGVAGPHTYSALHDMTSRYNPNISAPEAQVESSTEQASEPAEESNESTDSSEPAEESSSSEPAEESSSSEPAEESSEADQSAEESSQEESSSSESNETEEQASSSSNDAETTMTLEATAYTAYCDGCSGITYTGIDLRNNPNKKVVAVDPDVIPLGSIVEVEGYGRAIAGDIGGAIQGNRIDLHVATKDEAFEFGRKDVEVTVVETP</sequence>
<feature type="region of interest" description="Disordered" evidence="3">
    <location>
        <begin position="174"/>
        <end position="271"/>
    </location>
</feature>
<feature type="compositionally biased region" description="Low complexity" evidence="3">
    <location>
        <begin position="249"/>
        <end position="268"/>
    </location>
</feature>
<dbReference type="PANTHER" id="PTHR39160">
    <property type="entry name" value="CELL WALL-BINDING PROTEIN YOCH"/>
    <property type="match status" value="1"/>
</dbReference>
<dbReference type="GO" id="GO:0019867">
    <property type="term" value="C:outer membrane"/>
    <property type="evidence" value="ECO:0007669"/>
    <property type="project" value="InterPro"/>
</dbReference>
<reference evidence="7 8" key="1">
    <citation type="submission" date="2017-10" db="EMBL/GenBank/DDBJ databases">
        <title>Bacillus sp. nov., a halophilic bacterium isolated from a Keqin Lake.</title>
        <authorList>
            <person name="Wang H."/>
        </authorList>
    </citation>
    <scope>NUCLEOTIDE SEQUENCE [LARGE SCALE GENOMIC DNA]</scope>
    <source>
        <strain evidence="7 8">KQ-12</strain>
    </source>
</reference>
<dbReference type="InterPro" id="IPR002477">
    <property type="entry name" value="Peptidoglycan-bd-like"/>
</dbReference>
<feature type="domain" description="3D" evidence="6">
    <location>
        <begin position="305"/>
        <end position="365"/>
    </location>
</feature>
<dbReference type="GO" id="GO:0004553">
    <property type="term" value="F:hydrolase activity, hydrolyzing O-glycosyl compounds"/>
    <property type="evidence" value="ECO:0007669"/>
    <property type="project" value="InterPro"/>
</dbReference>
<keyword evidence="2" id="KW-0175">Coiled coil</keyword>
<dbReference type="PANTHER" id="PTHR39160:SF6">
    <property type="entry name" value="CELL WALL-BINDING PROTEIN YOCH"/>
    <property type="match status" value="1"/>
</dbReference>
<protein>
    <submittedName>
        <fullName evidence="7">Peptidoglycan-binding protein</fullName>
    </submittedName>
</protein>
<feature type="domain" description="Peptidoglycan binding-like" evidence="5">
    <location>
        <begin position="117"/>
        <end position="173"/>
    </location>
</feature>
<evidence type="ECO:0000313" key="8">
    <source>
        <dbReference type="Proteomes" id="UP000248214"/>
    </source>
</evidence>
<feature type="compositionally biased region" description="Low complexity" evidence="3">
    <location>
        <begin position="208"/>
        <end position="231"/>
    </location>
</feature>
<evidence type="ECO:0000256" key="2">
    <source>
        <dbReference type="SAM" id="Coils"/>
    </source>
</evidence>
<dbReference type="InterPro" id="IPR051933">
    <property type="entry name" value="Resuscitation_pf_RpfB"/>
</dbReference>
<comment type="caution">
    <text evidence="7">The sequence shown here is derived from an EMBL/GenBank/DDBJ whole genome shotgun (WGS) entry which is preliminary data.</text>
</comment>
<evidence type="ECO:0000259" key="6">
    <source>
        <dbReference type="Pfam" id="PF06725"/>
    </source>
</evidence>
<dbReference type="AlphaFoldDB" id="A0A323TGS0"/>
<feature type="domain" description="Peptidoglycan binding-like" evidence="5">
    <location>
        <begin position="50"/>
        <end position="108"/>
    </location>
</feature>
<feature type="chain" id="PRO_5016243012" evidence="4">
    <location>
        <begin position="33"/>
        <end position="368"/>
    </location>
</feature>
<dbReference type="InterPro" id="IPR010611">
    <property type="entry name" value="3D_dom"/>
</dbReference>
<dbReference type="GO" id="GO:0009254">
    <property type="term" value="P:peptidoglycan turnover"/>
    <property type="evidence" value="ECO:0007669"/>
    <property type="project" value="InterPro"/>
</dbReference>
<dbReference type="Pfam" id="PF01471">
    <property type="entry name" value="PG_binding_1"/>
    <property type="match status" value="2"/>
</dbReference>
<gene>
    <name evidence="7" type="ORF">CR194_00465</name>
</gene>
<keyword evidence="1 4" id="KW-0732">Signal</keyword>
<dbReference type="SUPFAM" id="SSF50685">
    <property type="entry name" value="Barwin-like endoglucanases"/>
    <property type="match status" value="1"/>
</dbReference>
<dbReference type="InterPro" id="IPR036908">
    <property type="entry name" value="RlpA-like_sf"/>
</dbReference>
<dbReference type="CDD" id="cd22786">
    <property type="entry name" value="DPBB_YuiC-like"/>
    <property type="match status" value="1"/>
</dbReference>
<dbReference type="InterPro" id="IPR036366">
    <property type="entry name" value="PGBDSf"/>
</dbReference>
<dbReference type="OrthoDB" id="9798935at2"/>
<evidence type="ECO:0000259" key="5">
    <source>
        <dbReference type="Pfam" id="PF01471"/>
    </source>
</evidence>
<dbReference type="Pfam" id="PF06725">
    <property type="entry name" value="3D"/>
    <property type="match status" value="1"/>
</dbReference>
<dbReference type="Gene3D" id="1.10.101.10">
    <property type="entry name" value="PGBD-like superfamily/PGBD"/>
    <property type="match status" value="2"/>
</dbReference>
<feature type="compositionally biased region" description="Acidic residues" evidence="3">
    <location>
        <begin position="232"/>
        <end position="248"/>
    </location>
</feature>
<evidence type="ECO:0000256" key="1">
    <source>
        <dbReference type="ARBA" id="ARBA00022729"/>
    </source>
</evidence>
<feature type="coiled-coil region" evidence="2">
    <location>
        <begin position="49"/>
        <end position="76"/>
    </location>
</feature>
<evidence type="ECO:0000313" key="7">
    <source>
        <dbReference type="EMBL" id="PYZ94051.1"/>
    </source>
</evidence>
<evidence type="ECO:0000256" key="3">
    <source>
        <dbReference type="SAM" id="MobiDB-lite"/>
    </source>
</evidence>
<dbReference type="RefSeq" id="WP_110607686.1">
    <property type="nucleotide sequence ID" value="NZ_PDOD01000001.1"/>
</dbReference>
<dbReference type="Gene3D" id="2.40.40.10">
    <property type="entry name" value="RlpA-like domain"/>
    <property type="match status" value="1"/>
</dbReference>
<evidence type="ECO:0000256" key="4">
    <source>
        <dbReference type="SAM" id="SignalP"/>
    </source>
</evidence>
<keyword evidence="8" id="KW-1185">Reference proteome</keyword>
<proteinExistence type="predicted"/>
<feature type="signal peptide" evidence="4">
    <location>
        <begin position="1"/>
        <end position="32"/>
    </location>
</feature>
<dbReference type="SUPFAM" id="SSF47090">
    <property type="entry name" value="PGBD-like"/>
    <property type="match status" value="2"/>
</dbReference>
<name>A0A323TGS0_9BACI</name>